<evidence type="ECO:0000256" key="2">
    <source>
        <dbReference type="SAM" id="Phobius"/>
    </source>
</evidence>
<proteinExistence type="predicted"/>
<dbReference type="GO" id="GO:0003676">
    <property type="term" value="F:nucleic acid binding"/>
    <property type="evidence" value="ECO:0007669"/>
    <property type="project" value="InterPro"/>
</dbReference>
<dbReference type="Gene3D" id="3.30.420.10">
    <property type="entry name" value="Ribonuclease H-like superfamily/Ribonuclease H"/>
    <property type="match status" value="1"/>
</dbReference>
<keyword evidence="2" id="KW-0472">Membrane</keyword>
<dbReference type="WBParaSite" id="Hba_04345">
    <property type="protein sequence ID" value="Hba_04345"/>
    <property type="gene ID" value="Hba_04345"/>
</dbReference>
<dbReference type="PANTHER" id="PTHR46060:SF1">
    <property type="entry name" value="MARINER MOS1 TRANSPOSASE-LIKE PROTEIN"/>
    <property type="match status" value="1"/>
</dbReference>
<dbReference type="Proteomes" id="UP000095283">
    <property type="component" value="Unplaced"/>
</dbReference>
<reference evidence="4" key="1">
    <citation type="submission" date="2016-11" db="UniProtKB">
        <authorList>
            <consortium name="WormBaseParasite"/>
        </authorList>
    </citation>
    <scope>IDENTIFICATION</scope>
</reference>
<protein>
    <submittedName>
        <fullName evidence="4">Mariner Mos1 transposase</fullName>
    </submittedName>
</protein>
<dbReference type="InterPro" id="IPR052709">
    <property type="entry name" value="Transposase-MT_Hybrid"/>
</dbReference>
<evidence type="ECO:0000313" key="4">
    <source>
        <dbReference type="WBParaSite" id="Hba_04345"/>
    </source>
</evidence>
<keyword evidence="3" id="KW-1185">Reference proteome</keyword>
<feature type="transmembrane region" description="Helical" evidence="2">
    <location>
        <begin position="148"/>
        <end position="167"/>
    </location>
</feature>
<organism evidence="3 4">
    <name type="scientific">Heterorhabditis bacteriophora</name>
    <name type="common">Entomopathogenic nematode worm</name>
    <dbReference type="NCBI Taxonomy" id="37862"/>
    <lineage>
        <taxon>Eukaryota</taxon>
        <taxon>Metazoa</taxon>
        <taxon>Ecdysozoa</taxon>
        <taxon>Nematoda</taxon>
        <taxon>Chromadorea</taxon>
        <taxon>Rhabditida</taxon>
        <taxon>Rhabditina</taxon>
        <taxon>Rhabditomorpha</taxon>
        <taxon>Strongyloidea</taxon>
        <taxon>Heterorhabditidae</taxon>
        <taxon>Heterorhabditis</taxon>
    </lineage>
</organism>
<evidence type="ECO:0000313" key="3">
    <source>
        <dbReference type="Proteomes" id="UP000095283"/>
    </source>
</evidence>
<feature type="region of interest" description="Disordered" evidence="1">
    <location>
        <begin position="226"/>
        <end position="265"/>
    </location>
</feature>
<name>A0A1I7WH75_HETBA</name>
<dbReference type="PANTHER" id="PTHR46060">
    <property type="entry name" value="MARINER MOS1 TRANSPOSASE-LIKE PROTEIN"/>
    <property type="match status" value="1"/>
</dbReference>
<evidence type="ECO:0000256" key="1">
    <source>
        <dbReference type="SAM" id="MobiDB-lite"/>
    </source>
</evidence>
<keyword evidence="2" id="KW-1133">Transmembrane helix</keyword>
<dbReference type="InterPro" id="IPR036397">
    <property type="entry name" value="RNaseH_sf"/>
</dbReference>
<accession>A0A1I7WH75</accession>
<dbReference type="AlphaFoldDB" id="A0A1I7WH75"/>
<keyword evidence="2" id="KW-0812">Transmembrane</keyword>
<feature type="compositionally biased region" description="Low complexity" evidence="1">
    <location>
        <begin position="238"/>
        <end position="262"/>
    </location>
</feature>
<sequence length="321" mass="37275">MQWNRKDHLPDKEQTILNLDWEVLPHAAYSADLAPADYHLFRSMQNCLAEQRFRDAAEVRKWIDDFIASKATSFFHEGIRELPERWQKLVSNWTQTVSDYAVDERAGDDQDEHCRVFEGSFLLSASALFNFSFSGYGVQCRCPGESNFLLYDTAVQILIFFTGNYIFNSFKSFFFQLFVGRKKYAHINIYTELLFFSRYKPDSQHLDVKKCPEQQLLNTKYFITKQSQQPEGRFPTRSSSFTDEPSSSSEPSENPNGSHSSPHQVLDNNILNQSISNTLPNNYEERLIQTIPKFDRTITTRRINAKCGIWMQDSDESSQAK</sequence>